<dbReference type="RefSeq" id="WP_072063304.1">
    <property type="nucleotide sequence ID" value="NZ_CVRY01000002.1"/>
</dbReference>
<keyword evidence="5" id="KW-0597">Phosphoprotein</keyword>
<dbReference type="EMBL" id="CVRY01000002">
    <property type="protein sequence ID" value="CRL60872.1"/>
    <property type="molecule type" value="Genomic_DNA"/>
</dbReference>
<keyword evidence="11 13" id="KW-1133">Transmembrane helix</keyword>
<protein>
    <recommendedName>
        <fullName evidence="13">Sensor protein</fullName>
        <ecNumber evidence="13">2.7.13.3</ecNumber>
    </recommendedName>
</protein>
<keyword evidence="7 13" id="KW-0812">Transmembrane</keyword>
<proteinExistence type="predicted"/>
<feature type="domain" description="Histidine kinase" evidence="14">
    <location>
        <begin position="244"/>
        <end position="452"/>
    </location>
</feature>
<dbReference type="Pfam" id="PF00512">
    <property type="entry name" value="HisKA"/>
    <property type="match status" value="1"/>
</dbReference>
<reference evidence="16" key="1">
    <citation type="submission" date="2015-06" db="EMBL/GenBank/DDBJ databases">
        <authorList>
            <person name="Urmite Genomes"/>
        </authorList>
    </citation>
    <scope>NUCLEOTIDE SEQUENCE [LARGE SCALE GENOMIC DNA]</scope>
    <source>
        <strain evidence="16">CSUR P1867</strain>
    </source>
</reference>
<dbReference type="PRINTS" id="PR00344">
    <property type="entry name" value="BCTRLSENSOR"/>
</dbReference>
<keyword evidence="8 13" id="KW-0547">Nucleotide-binding</keyword>
<name>A0A0G4Q4I2_9GAMM</name>
<keyword evidence="12 13" id="KW-0472">Membrane</keyword>
<evidence type="ECO:0000313" key="16">
    <source>
        <dbReference type="Proteomes" id="UP000183920"/>
    </source>
</evidence>
<evidence type="ECO:0000256" key="6">
    <source>
        <dbReference type="ARBA" id="ARBA00022679"/>
    </source>
</evidence>
<dbReference type="AlphaFoldDB" id="A0A0G4Q4I2"/>
<dbReference type="PANTHER" id="PTHR45436:SF3">
    <property type="entry name" value="SENSOR HISTIDINE KINASE HPRS"/>
    <property type="match status" value="1"/>
</dbReference>
<dbReference type="Gene3D" id="1.10.287.130">
    <property type="match status" value="1"/>
</dbReference>
<keyword evidence="9 13" id="KW-0418">Kinase</keyword>
<keyword evidence="4 13" id="KW-0997">Cell inner membrane</keyword>
<evidence type="ECO:0000256" key="11">
    <source>
        <dbReference type="ARBA" id="ARBA00022989"/>
    </source>
</evidence>
<dbReference type="InterPro" id="IPR004358">
    <property type="entry name" value="Sig_transdc_His_kin-like_C"/>
</dbReference>
<evidence type="ECO:0000256" key="12">
    <source>
        <dbReference type="ARBA" id="ARBA00023136"/>
    </source>
</evidence>
<dbReference type="InterPro" id="IPR005467">
    <property type="entry name" value="His_kinase_dom"/>
</dbReference>
<dbReference type="PANTHER" id="PTHR45436">
    <property type="entry name" value="SENSOR HISTIDINE KINASE YKOH"/>
    <property type="match status" value="1"/>
</dbReference>
<feature type="transmembrane region" description="Helical" evidence="13">
    <location>
        <begin position="159"/>
        <end position="182"/>
    </location>
</feature>
<keyword evidence="13" id="KW-0902">Two-component regulatory system</keyword>
<dbReference type="GO" id="GO:0000155">
    <property type="term" value="F:phosphorelay sensor kinase activity"/>
    <property type="evidence" value="ECO:0007669"/>
    <property type="project" value="InterPro"/>
</dbReference>
<evidence type="ECO:0000256" key="3">
    <source>
        <dbReference type="ARBA" id="ARBA00022475"/>
    </source>
</evidence>
<dbReference type="Proteomes" id="UP000183920">
    <property type="component" value="Unassembled WGS sequence"/>
</dbReference>
<evidence type="ECO:0000256" key="2">
    <source>
        <dbReference type="ARBA" id="ARBA00004533"/>
    </source>
</evidence>
<dbReference type="InterPro" id="IPR036890">
    <property type="entry name" value="HATPase_C_sf"/>
</dbReference>
<dbReference type="SUPFAM" id="SSF47384">
    <property type="entry name" value="Homodimeric domain of signal transducing histidine kinase"/>
    <property type="match status" value="1"/>
</dbReference>
<evidence type="ECO:0000256" key="4">
    <source>
        <dbReference type="ARBA" id="ARBA00022519"/>
    </source>
</evidence>
<evidence type="ECO:0000256" key="10">
    <source>
        <dbReference type="ARBA" id="ARBA00022840"/>
    </source>
</evidence>
<dbReference type="SUPFAM" id="SSF55874">
    <property type="entry name" value="ATPase domain of HSP90 chaperone/DNA topoisomerase II/histidine kinase"/>
    <property type="match status" value="1"/>
</dbReference>
<dbReference type="InterPro" id="IPR003661">
    <property type="entry name" value="HisK_dim/P_dom"/>
</dbReference>
<keyword evidence="3 13" id="KW-1003">Cell membrane</keyword>
<organism evidence="15 16">
    <name type="scientific">Proteus penneri</name>
    <dbReference type="NCBI Taxonomy" id="102862"/>
    <lineage>
        <taxon>Bacteria</taxon>
        <taxon>Pseudomonadati</taxon>
        <taxon>Pseudomonadota</taxon>
        <taxon>Gammaproteobacteria</taxon>
        <taxon>Enterobacterales</taxon>
        <taxon>Morganellaceae</taxon>
        <taxon>Proteus</taxon>
    </lineage>
</organism>
<dbReference type="NCBIfam" id="TIGR01386">
    <property type="entry name" value="cztS_silS_copS"/>
    <property type="match status" value="1"/>
</dbReference>
<comment type="catalytic activity">
    <reaction evidence="1 13">
        <text>ATP + protein L-histidine = ADP + protein N-phospho-L-histidine.</text>
        <dbReference type="EC" id="2.7.13.3"/>
    </reaction>
</comment>
<dbReference type="InterPro" id="IPR003594">
    <property type="entry name" value="HATPase_dom"/>
</dbReference>
<dbReference type="SMART" id="SM00387">
    <property type="entry name" value="HATPase_c"/>
    <property type="match status" value="1"/>
</dbReference>
<accession>A0A0G4Q4I2</accession>
<dbReference type="InterPro" id="IPR036097">
    <property type="entry name" value="HisK_dim/P_sf"/>
</dbReference>
<sequence>MKTKSLRFKIISLFIILMIANAGFMSLTLYQSLKNELISRDNTLLVNRADQLVKLINSGIDIKTLPIYFQRMMDMQQDIIYITDANNKILVDTNSDILFTDHLKTTDTKNIDLNMITSWETESGVPVSAINFTIESPIGVLNVVIAKASFVRISMLSEYLSKILIISLASILFMGILSFWLIKHGLRDIRFLSQITAKTDIHTLSQTINISQLPNELKSLGDSLNIMRKRLKNDFIKLTQLADDLAHELRTPINAIKLQNEIMLQRSRSVEEYESIIISNIEELDKLAKIIENVLFIARAENKNIILNRESLNLSDLIDEIYNLFSFYAEEKQITLLKEPTTLTVSADHLLFTRILMNLISNAIKYSPANTQVVTQCKKEKNQLLICISNIGDELNQHEQIFTRFWRGDNARTTEGNGLGLSIVQAIMTLHEGKVSYERIGKHNVFILAFPC</sequence>
<keyword evidence="6 13" id="KW-0808">Transferase</keyword>
<keyword evidence="10 13" id="KW-0067">ATP-binding</keyword>
<dbReference type="GO" id="GO:0005524">
    <property type="term" value="F:ATP binding"/>
    <property type="evidence" value="ECO:0007669"/>
    <property type="project" value="UniProtKB-KW"/>
</dbReference>
<dbReference type="Pfam" id="PF02518">
    <property type="entry name" value="HATPase_c"/>
    <property type="match status" value="1"/>
</dbReference>
<dbReference type="CDD" id="cd00082">
    <property type="entry name" value="HisKA"/>
    <property type="match status" value="1"/>
</dbReference>
<evidence type="ECO:0000256" key="1">
    <source>
        <dbReference type="ARBA" id="ARBA00000085"/>
    </source>
</evidence>
<evidence type="ECO:0000256" key="5">
    <source>
        <dbReference type="ARBA" id="ARBA00022553"/>
    </source>
</evidence>
<comment type="function">
    <text evidence="13">Member of a two-component regulatory system.</text>
</comment>
<evidence type="ECO:0000256" key="9">
    <source>
        <dbReference type="ARBA" id="ARBA00022777"/>
    </source>
</evidence>
<dbReference type="GO" id="GO:0005886">
    <property type="term" value="C:plasma membrane"/>
    <property type="evidence" value="ECO:0007669"/>
    <property type="project" value="UniProtKB-SubCell"/>
</dbReference>
<dbReference type="Gene3D" id="3.30.565.10">
    <property type="entry name" value="Histidine kinase-like ATPase, C-terminal domain"/>
    <property type="match status" value="1"/>
</dbReference>
<feature type="transmembrane region" description="Helical" evidence="13">
    <location>
        <begin position="6"/>
        <end position="30"/>
    </location>
</feature>
<dbReference type="SMART" id="SM00388">
    <property type="entry name" value="HisKA"/>
    <property type="match status" value="1"/>
</dbReference>
<dbReference type="InterPro" id="IPR006290">
    <property type="entry name" value="CztS_silS_copS"/>
</dbReference>
<evidence type="ECO:0000313" key="15">
    <source>
        <dbReference type="EMBL" id="CRL60872.1"/>
    </source>
</evidence>
<dbReference type="Gene3D" id="6.10.340.10">
    <property type="match status" value="1"/>
</dbReference>
<comment type="subcellular location">
    <subcellularLocation>
        <location evidence="2 13">Cell inner membrane</location>
    </subcellularLocation>
</comment>
<evidence type="ECO:0000256" key="13">
    <source>
        <dbReference type="RuleBase" id="RU364088"/>
    </source>
</evidence>
<dbReference type="EC" id="2.7.13.3" evidence="13"/>
<evidence type="ECO:0000256" key="8">
    <source>
        <dbReference type="ARBA" id="ARBA00022741"/>
    </source>
</evidence>
<dbReference type="PROSITE" id="PS50109">
    <property type="entry name" value="HIS_KIN"/>
    <property type="match status" value="1"/>
</dbReference>
<evidence type="ECO:0000256" key="7">
    <source>
        <dbReference type="ARBA" id="ARBA00022692"/>
    </source>
</evidence>
<dbReference type="InterPro" id="IPR050428">
    <property type="entry name" value="TCS_sensor_his_kinase"/>
</dbReference>
<gene>
    <name evidence="15" type="primary">yedV</name>
    <name evidence="15" type="ORF">BN1804_01173</name>
</gene>
<evidence type="ECO:0000259" key="14">
    <source>
        <dbReference type="PROSITE" id="PS50109"/>
    </source>
</evidence>